<dbReference type="Proteomes" id="UP000499080">
    <property type="component" value="Unassembled WGS sequence"/>
</dbReference>
<comment type="caution">
    <text evidence="1">The sequence shown here is derived from an EMBL/GenBank/DDBJ whole genome shotgun (WGS) entry which is preliminary data.</text>
</comment>
<organism evidence="1 2">
    <name type="scientific">Araneus ventricosus</name>
    <name type="common">Orbweaver spider</name>
    <name type="synonym">Epeira ventricosa</name>
    <dbReference type="NCBI Taxonomy" id="182803"/>
    <lineage>
        <taxon>Eukaryota</taxon>
        <taxon>Metazoa</taxon>
        <taxon>Ecdysozoa</taxon>
        <taxon>Arthropoda</taxon>
        <taxon>Chelicerata</taxon>
        <taxon>Arachnida</taxon>
        <taxon>Araneae</taxon>
        <taxon>Araneomorphae</taxon>
        <taxon>Entelegynae</taxon>
        <taxon>Araneoidea</taxon>
        <taxon>Araneidae</taxon>
        <taxon>Araneus</taxon>
    </lineage>
</organism>
<gene>
    <name evidence="1" type="ORF">AVEN_116208_1</name>
</gene>
<dbReference type="AlphaFoldDB" id="A0A4Y2SWT7"/>
<keyword evidence="2" id="KW-1185">Reference proteome</keyword>
<proteinExistence type="predicted"/>
<dbReference type="EMBL" id="BGPR01023837">
    <property type="protein sequence ID" value="GBN91335.1"/>
    <property type="molecule type" value="Genomic_DNA"/>
</dbReference>
<sequence>MLGISSTLGTVGIFGIPLLRHSSTIRHVWYSPIVGIPPQHVWHSSYSRHSTTIRHVCPHRGIPPPLACLVPSCRHSTTIRHVWHSPIV</sequence>
<protein>
    <submittedName>
        <fullName evidence="1">Uncharacterized protein</fullName>
    </submittedName>
</protein>
<evidence type="ECO:0000313" key="2">
    <source>
        <dbReference type="Proteomes" id="UP000499080"/>
    </source>
</evidence>
<name>A0A4Y2SWT7_ARAVE</name>
<evidence type="ECO:0000313" key="1">
    <source>
        <dbReference type="EMBL" id="GBN91335.1"/>
    </source>
</evidence>
<accession>A0A4Y2SWT7</accession>
<reference evidence="1 2" key="1">
    <citation type="journal article" date="2019" name="Sci. Rep.">
        <title>Orb-weaving spider Araneus ventricosus genome elucidates the spidroin gene catalogue.</title>
        <authorList>
            <person name="Kono N."/>
            <person name="Nakamura H."/>
            <person name="Ohtoshi R."/>
            <person name="Moran D.A.P."/>
            <person name="Shinohara A."/>
            <person name="Yoshida Y."/>
            <person name="Fujiwara M."/>
            <person name="Mori M."/>
            <person name="Tomita M."/>
            <person name="Arakawa K."/>
        </authorList>
    </citation>
    <scope>NUCLEOTIDE SEQUENCE [LARGE SCALE GENOMIC DNA]</scope>
</reference>